<sequence length="287" mass="31613">MTENSYNLHTPKRRLCIGAHHFEIGTRTLIMGILNVTPDSFSDGGRWSEVDLALEHAREMVAAGADILDIGGESTRPGHDPVSADEEIARVVPVIQRLAQELPGVPISIDTYKASVARAAVQAGAHLVNDVWGLRADPEMAKTCAELDVPVILMHNRETPHETDVLPNTLRELRECVELAHLAGIRDEQIWLDPGIGFGKTYEQNLYVMQQLDAICNLGYPVLLGTSRKSMIGNTLHLPVEDRVEGTAATVALGIAKGVEMIRVHDIQQMARIARMTDAMVRTRFDF</sequence>
<dbReference type="SUPFAM" id="SSF51717">
    <property type="entry name" value="Dihydropteroate synthetase-like"/>
    <property type="match status" value="1"/>
</dbReference>
<evidence type="ECO:0000256" key="6">
    <source>
        <dbReference type="ARBA" id="ARBA00016919"/>
    </source>
</evidence>
<dbReference type="GO" id="GO:0005829">
    <property type="term" value="C:cytosol"/>
    <property type="evidence" value="ECO:0007669"/>
    <property type="project" value="TreeGrafter"/>
</dbReference>
<evidence type="ECO:0000313" key="16">
    <source>
        <dbReference type="Proteomes" id="UP000245634"/>
    </source>
</evidence>
<dbReference type="Gene3D" id="3.20.20.20">
    <property type="entry name" value="Dihydropteroate synthase-like"/>
    <property type="match status" value="1"/>
</dbReference>
<comment type="cofactor">
    <cofactor evidence="2 13">
        <name>Mg(2+)</name>
        <dbReference type="ChEBI" id="CHEBI:18420"/>
    </cofactor>
</comment>
<dbReference type="PROSITE" id="PS50972">
    <property type="entry name" value="PTERIN_BINDING"/>
    <property type="match status" value="1"/>
</dbReference>
<evidence type="ECO:0000256" key="9">
    <source>
        <dbReference type="ARBA" id="ARBA00022842"/>
    </source>
</evidence>
<keyword evidence="10 13" id="KW-0289">Folate biosynthesis</keyword>
<dbReference type="InterPro" id="IPR011005">
    <property type="entry name" value="Dihydropteroate_synth-like_sf"/>
</dbReference>
<reference evidence="15 16" key="1">
    <citation type="submission" date="2018-05" db="EMBL/GenBank/DDBJ databases">
        <title>Genomic Encyclopedia of Type Strains, Phase IV (KMG-IV): sequencing the most valuable type-strain genomes for metagenomic binning, comparative biology and taxonomic classification.</title>
        <authorList>
            <person name="Goeker M."/>
        </authorList>
    </citation>
    <scope>NUCLEOTIDE SEQUENCE [LARGE SCALE GENOMIC DNA]</scope>
    <source>
        <strain evidence="15 16">DSM 18773</strain>
    </source>
</reference>
<dbReference type="GO" id="GO:0004156">
    <property type="term" value="F:dihydropteroate synthase activity"/>
    <property type="evidence" value="ECO:0007669"/>
    <property type="project" value="UniProtKB-EC"/>
</dbReference>
<evidence type="ECO:0000256" key="1">
    <source>
        <dbReference type="ARBA" id="ARBA00000012"/>
    </source>
</evidence>
<dbReference type="CDD" id="cd00739">
    <property type="entry name" value="DHPS"/>
    <property type="match status" value="1"/>
</dbReference>
<comment type="caution">
    <text evidence="15">The sequence shown here is derived from an EMBL/GenBank/DDBJ whole genome shotgun (WGS) entry which is preliminary data.</text>
</comment>
<evidence type="ECO:0000259" key="14">
    <source>
        <dbReference type="PROSITE" id="PS50972"/>
    </source>
</evidence>
<organism evidence="15 16">
    <name type="scientific">Tumebacillus permanentifrigoris</name>
    <dbReference type="NCBI Taxonomy" id="378543"/>
    <lineage>
        <taxon>Bacteria</taxon>
        <taxon>Bacillati</taxon>
        <taxon>Bacillota</taxon>
        <taxon>Bacilli</taxon>
        <taxon>Bacillales</taxon>
        <taxon>Alicyclobacillaceae</taxon>
        <taxon>Tumebacillus</taxon>
    </lineage>
</organism>
<dbReference type="RefSeq" id="WP_425450732.1">
    <property type="nucleotide sequence ID" value="NZ_QGGL01000016.1"/>
</dbReference>
<dbReference type="PROSITE" id="PS00792">
    <property type="entry name" value="DHPS_1"/>
    <property type="match status" value="1"/>
</dbReference>
<accession>A0A316DRS4</accession>
<dbReference type="UniPathway" id="UPA00077">
    <property type="reaction ID" value="UER00156"/>
</dbReference>
<evidence type="ECO:0000256" key="12">
    <source>
        <dbReference type="ARBA" id="ARBA00053449"/>
    </source>
</evidence>
<evidence type="ECO:0000313" key="15">
    <source>
        <dbReference type="EMBL" id="PWK07848.1"/>
    </source>
</evidence>
<dbReference type="EC" id="2.5.1.15" evidence="5 13"/>
<evidence type="ECO:0000256" key="8">
    <source>
        <dbReference type="ARBA" id="ARBA00022723"/>
    </source>
</evidence>
<dbReference type="GO" id="GO:0046654">
    <property type="term" value="P:tetrahydrofolate biosynthetic process"/>
    <property type="evidence" value="ECO:0007669"/>
    <property type="project" value="UniProtKB-UniPathway"/>
</dbReference>
<dbReference type="PANTHER" id="PTHR20941">
    <property type="entry name" value="FOLATE SYNTHESIS PROTEINS"/>
    <property type="match status" value="1"/>
</dbReference>
<dbReference type="GO" id="GO:0046872">
    <property type="term" value="F:metal ion binding"/>
    <property type="evidence" value="ECO:0007669"/>
    <property type="project" value="UniProtKB-KW"/>
</dbReference>
<dbReference type="AlphaFoldDB" id="A0A316DRS4"/>
<evidence type="ECO:0000256" key="10">
    <source>
        <dbReference type="ARBA" id="ARBA00022909"/>
    </source>
</evidence>
<keyword evidence="8 13" id="KW-0479">Metal-binding</keyword>
<evidence type="ECO:0000256" key="5">
    <source>
        <dbReference type="ARBA" id="ARBA00012458"/>
    </source>
</evidence>
<evidence type="ECO:0000256" key="11">
    <source>
        <dbReference type="ARBA" id="ARBA00030193"/>
    </source>
</evidence>
<dbReference type="PANTHER" id="PTHR20941:SF1">
    <property type="entry name" value="FOLIC ACID SYNTHESIS PROTEIN FOL1"/>
    <property type="match status" value="1"/>
</dbReference>
<dbReference type="FunFam" id="3.20.20.20:FF:000006">
    <property type="entry name" value="Dihydropteroate synthase"/>
    <property type="match status" value="1"/>
</dbReference>
<comment type="function">
    <text evidence="12 13">Catalyzes the condensation of para-aminobenzoate (pABA) with 6-hydroxymethyl-7,8-dihydropterin diphosphate (DHPt-PP) to form 7,8-dihydropteroate (H2Pte), the immediate precursor of folate derivatives.</text>
</comment>
<dbReference type="NCBIfam" id="TIGR01496">
    <property type="entry name" value="DHPS"/>
    <property type="match status" value="1"/>
</dbReference>
<comment type="pathway">
    <text evidence="3 13">Cofactor biosynthesis; tetrahydrofolate biosynthesis; 7,8-dihydrofolate from 2-amino-4-hydroxy-6-hydroxymethyl-7,8-dihydropteridine diphosphate and 4-aminobenzoate: step 1/2.</text>
</comment>
<evidence type="ECO:0000256" key="7">
    <source>
        <dbReference type="ARBA" id="ARBA00022679"/>
    </source>
</evidence>
<feature type="domain" description="Pterin-binding" evidence="14">
    <location>
        <begin position="28"/>
        <end position="275"/>
    </location>
</feature>
<keyword evidence="16" id="KW-1185">Reference proteome</keyword>
<dbReference type="PROSITE" id="PS00793">
    <property type="entry name" value="DHPS_2"/>
    <property type="match status" value="1"/>
</dbReference>
<keyword evidence="7 13" id="KW-0808">Transferase</keyword>
<protein>
    <recommendedName>
        <fullName evidence="6 13">Dihydropteroate synthase</fullName>
        <shortName evidence="13">DHPS</shortName>
        <ecNumber evidence="5 13">2.5.1.15</ecNumber>
    </recommendedName>
    <alternativeName>
        <fullName evidence="11 13">Dihydropteroate pyrophosphorylase</fullName>
    </alternativeName>
</protein>
<dbReference type="InterPro" id="IPR000489">
    <property type="entry name" value="Pterin-binding_dom"/>
</dbReference>
<name>A0A316DRS4_9BACL</name>
<dbReference type="InterPro" id="IPR006390">
    <property type="entry name" value="DHP_synth_dom"/>
</dbReference>
<dbReference type="GO" id="GO:0046656">
    <property type="term" value="P:folic acid biosynthetic process"/>
    <property type="evidence" value="ECO:0007669"/>
    <property type="project" value="UniProtKB-KW"/>
</dbReference>
<dbReference type="EMBL" id="QGGL01000016">
    <property type="protein sequence ID" value="PWK07848.1"/>
    <property type="molecule type" value="Genomic_DNA"/>
</dbReference>
<keyword evidence="9 13" id="KW-0460">Magnesium</keyword>
<evidence type="ECO:0000256" key="2">
    <source>
        <dbReference type="ARBA" id="ARBA00001946"/>
    </source>
</evidence>
<evidence type="ECO:0000256" key="13">
    <source>
        <dbReference type="RuleBase" id="RU361205"/>
    </source>
</evidence>
<evidence type="ECO:0000256" key="4">
    <source>
        <dbReference type="ARBA" id="ARBA00009503"/>
    </source>
</evidence>
<dbReference type="Proteomes" id="UP000245634">
    <property type="component" value="Unassembled WGS sequence"/>
</dbReference>
<comment type="similarity">
    <text evidence="4 13">Belongs to the DHPS family.</text>
</comment>
<comment type="catalytic activity">
    <reaction evidence="1">
        <text>(7,8-dihydropterin-6-yl)methyl diphosphate + 4-aminobenzoate = 7,8-dihydropteroate + diphosphate</text>
        <dbReference type="Rhea" id="RHEA:19949"/>
        <dbReference type="ChEBI" id="CHEBI:17836"/>
        <dbReference type="ChEBI" id="CHEBI:17839"/>
        <dbReference type="ChEBI" id="CHEBI:33019"/>
        <dbReference type="ChEBI" id="CHEBI:72950"/>
        <dbReference type="EC" id="2.5.1.15"/>
    </reaction>
</comment>
<dbReference type="Pfam" id="PF00809">
    <property type="entry name" value="Pterin_bind"/>
    <property type="match status" value="1"/>
</dbReference>
<dbReference type="InterPro" id="IPR045031">
    <property type="entry name" value="DHP_synth-like"/>
</dbReference>
<evidence type="ECO:0000256" key="3">
    <source>
        <dbReference type="ARBA" id="ARBA00004763"/>
    </source>
</evidence>
<proteinExistence type="inferred from homology"/>
<gene>
    <name evidence="15" type="ORF">C7459_1167</name>
</gene>